<accession>A0A0H4IN64</accession>
<dbReference type="EMBL" id="KR534323">
    <property type="protein sequence ID" value="AKO60994.1"/>
    <property type="molecule type" value="Genomic_DNA"/>
</dbReference>
<organism evidence="1 2">
    <name type="scientific">Pseudoalteromonas phage H101</name>
    <dbReference type="NCBI Taxonomy" id="1654919"/>
    <lineage>
        <taxon>Viruses</taxon>
        <taxon>Duplodnaviria</taxon>
        <taxon>Heunggongvirae</taxon>
        <taxon>Uroviricota</taxon>
        <taxon>Caudoviricetes</taxon>
        <taxon>Shandongvirus</taxon>
        <taxon>Shandongvirus H101</taxon>
    </lineage>
</organism>
<dbReference type="KEGG" id="vg:26796588"/>
<protein>
    <submittedName>
        <fullName evidence="1">Uncharacterized protein</fullName>
    </submittedName>
</protein>
<evidence type="ECO:0000313" key="1">
    <source>
        <dbReference type="EMBL" id="AKO60994.1"/>
    </source>
</evidence>
<keyword evidence="2" id="KW-1185">Reference proteome</keyword>
<dbReference type="Proteomes" id="UP000202763">
    <property type="component" value="Segment"/>
</dbReference>
<name>A0A0H4IN64_9CAUD</name>
<proteinExistence type="predicted"/>
<evidence type="ECO:0000313" key="2">
    <source>
        <dbReference type="Proteomes" id="UP000202763"/>
    </source>
</evidence>
<sequence>MQTTINTLIISLLSKETLYISGIISLEELHKAIQDVYKALRGVNADDSIYELVRGLAAKYEAVI</sequence>
<dbReference type="GeneID" id="26796588"/>
<reference evidence="1 2" key="1">
    <citation type="submission" date="2015-05" db="EMBL/GenBank/DDBJ databases">
        <authorList>
            <person name="Wang D.B."/>
            <person name="Wang M."/>
        </authorList>
    </citation>
    <scope>NUCLEOTIDE SEQUENCE [LARGE SCALE GENOMIC DNA]</scope>
</reference>
<dbReference type="RefSeq" id="YP_009225527.1">
    <property type="nucleotide sequence ID" value="NC_029094.1"/>
</dbReference>